<evidence type="ECO:0000256" key="1">
    <source>
        <dbReference type="ARBA" id="ARBA00022741"/>
    </source>
</evidence>
<dbReference type="EMBL" id="BAAAZW010000005">
    <property type="protein sequence ID" value="GAA3959085.1"/>
    <property type="molecule type" value="Genomic_DNA"/>
</dbReference>
<comment type="caution">
    <text evidence="7">The sequence shown here is derived from an EMBL/GenBank/DDBJ whole genome shotgun (WGS) entry which is preliminary data.</text>
</comment>
<reference evidence="8" key="1">
    <citation type="journal article" date="2019" name="Int. J. Syst. Evol. Microbiol.">
        <title>The Global Catalogue of Microorganisms (GCM) 10K type strain sequencing project: providing services to taxonomists for standard genome sequencing and annotation.</title>
        <authorList>
            <consortium name="The Broad Institute Genomics Platform"/>
            <consortium name="The Broad Institute Genome Sequencing Center for Infectious Disease"/>
            <person name="Wu L."/>
            <person name="Ma J."/>
        </authorList>
    </citation>
    <scope>NUCLEOTIDE SEQUENCE [LARGE SCALE GENOMIC DNA]</scope>
    <source>
        <strain evidence="8">JCM 16923</strain>
    </source>
</reference>
<dbReference type="PANTHER" id="PTHR11070:SF45">
    <property type="entry name" value="DNA 3'-5' HELICASE"/>
    <property type="match status" value="1"/>
</dbReference>
<sequence>MPPQSTYFDLPDSSARKAAAALIADDDARFAAIDAAVAAHSDGIEERLDTLYRTPARGGREAAERDAEIRGLTARLKVLRRRGAELCLGRMTAPDGTIGYLGRIGVTDADGRDLLLDWRTPAAAPFFAASRAQPCGLAARRRYRWSNGRVSDYWDEALTDDALRSLDGGALDAESSFLAALGAAGTGRMRDVLATLAAEQDAIIRDRAGGTLVVDGGPGTGKTVVALHRAAYLLYADPRVTAARGGVLFVGPTPAFLSYVADVLPDLGEEGTRFATLRDLTAEGAGAIEEPDRRVAELKAGLTAAIERAVAFYEDPPDRPVTVETDWADVTVTARDWAVAFDAVEYGTPHNEARGQILDALTEHLAARHPGLPGGEFAAALAADRSLLSALHRAWPLLDARDVVGDLWTVPAYLRLCAPALSVDEAAALHRPDPQHWTVADLPLLDAARHRLGDKDFESRDRRRSAAVAEQQRVMGEVLDELVAADDDREGLVQQFAFGGMGTLVTDETGLPVADPDRLAGPFAHVVVDEAQDLTDAEWAMLARRCPAGGFTVVGDRAQSRRGDDRTWRERLTAAGLRDLRVAALSVNYRTPREVMEVAAEQIRPLLPSANIGESIRSAGRPVRRIGVDQVPAVLDAWLAGNDGVAAVIGGPGRLAGIGERARVRALLPSETSGLEFDLVVAIAPGEYGSGLPGAVNRYIAMTRTTGELVIAE</sequence>
<evidence type="ECO:0000256" key="2">
    <source>
        <dbReference type="ARBA" id="ARBA00022801"/>
    </source>
</evidence>
<feature type="binding site" evidence="5">
    <location>
        <begin position="216"/>
        <end position="223"/>
    </location>
    <ligand>
        <name>ATP</name>
        <dbReference type="ChEBI" id="CHEBI:30616"/>
    </ligand>
</feature>
<organism evidence="7 8">
    <name type="scientific">Gordonia caeni</name>
    <dbReference type="NCBI Taxonomy" id="1007097"/>
    <lineage>
        <taxon>Bacteria</taxon>
        <taxon>Bacillati</taxon>
        <taxon>Actinomycetota</taxon>
        <taxon>Actinomycetes</taxon>
        <taxon>Mycobacteriales</taxon>
        <taxon>Gordoniaceae</taxon>
        <taxon>Gordonia</taxon>
    </lineage>
</organism>
<dbReference type="InterPro" id="IPR000212">
    <property type="entry name" value="DNA_helicase_UvrD/REP"/>
</dbReference>
<keyword evidence="1 5" id="KW-0547">Nucleotide-binding</keyword>
<proteinExistence type="predicted"/>
<keyword evidence="2 5" id="KW-0378">Hydrolase</keyword>
<evidence type="ECO:0000256" key="3">
    <source>
        <dbReference type="ARBA" id="ARBA00022806"/>
    </source>
</evidence>
<dbReference type="Proteomes" id="UP001418444">
    <property type="component" value="Unassembled WGS sequence"/>
</dbReference>
<dbReference type="PANTHER" id="PTHR11070">
    <property type="entry name" value="UVRD / RECB / PCRA DNA HELICASE FAMILY MEMBER"/>
    <property type="match status" value="1"/>
</dbReference>
<dbReference type="InterPro" id="IPR014016">
    <property type="entry name" value="UvrD-like_ATP-bd"/>
</dbReference>
<name>A0ABP7P3S2_9ACTN</name>
<protein>
    <submittedName>
        <fullName evidence="7">RNA polymerase recycling motor ATPase HelR</fullName>
    </submittedName>
</protein>
<evidence type="ECO:0000256" key="4">
    <source>
        <dbReference type="ARBA" id="ARBA00022840"/>
    </source>
</evidence>
<dbReference type="RefSeq" id="WP_344782924.1">
    <property type="nucleotide sequence ID" value="NZ_BAAAZW010000005.1"/>
</dbReference>
<evidence type="ECO:0000259" key="6">
    <source>
        <dbReference type="PROSITE" id="PS51198"/>
    </source>
</evidence>
<dbReference type="NCBIfam" id="NF041254">
    <property type="entry name" value="motor_HelR"/>
    <property type="match status" value="1"/>
</dbReference>
<keyword evidence="3 5" id="KW-0347">Helicase</keyword>
<keyword evidence="4 5" id="KW-0067">ATP-binding</keyword>
<dbReference type="PROSITE" id="PS51198">
    <property type="entry name" value="UVRD_HELICASE_ATP_BIND"/>
    <property type="match status" value="1"/>
</dbReference>
<dbReference type="InterPro" id="IPR027417">
    <property type="entry name" value="P-loop_NTPase"/>
</dbReference>
<dbReference type="SUPFAM" id="SSF52540">
    <property type="entry name" value="P-loop containing nucleoside triphosphate hydrolases"/>
    <property type="match status" value="1"/>
</dbReference>
<keyword evidence="8" id="KW-1185">Reference proteome</keyword>
<evidence type="ECO:0000313" key="8">
    <source>
        <dbReference type="Proteomes" id="UP001418444"/>
    </source>
</evidence>
<feature type="domain" description="UvrD-like helicase ATP-binding" evidence="6">
    <location>
        <begin position="195"/>
        <end position="592"/>
    </location>
</feature>
<accession>A0ABP7P3S2</accession>
<evidence type="ECO:0000256" key="5">
    <source>
        <dbReference type="PROSITE-ProRule" id="PRU00560"/>
    </source>
</evidence>
<dbReference type="Gene3D" id="3.40.50.300">
    <property type="entry name" value="P-loop containing nucleotide triphosphate hydrolases"/>
    <property type="match status" value="2"/>
</dbReference>
<evidence type="ECO:0000313" key="7">
    <source>
        <dbReference type="EMBL" id="GAA3959085.1"/>
    </source>
</evidence>
<gene>
    <name evidence="7" type="primary">helR</name>
    <name evidence="7" type="ORF">GCM10022231_18420</name>
</gene>